<dbReference type="Proteomes" id="UP001567538">
    <property type="component" value="Unassembled WGS sequence"/>
</dbReference>
<reference evidence="1 2" key="1">
    <citation type="submission" date="2024-06" db="EMBL/GenBank/DDBJ databases">
        <title>A chromosome level genome sequence of Diviner's sage (Salvia divinorum).</title>
        <authorList>
            <person name="Ford S.A."/>
            <person name="Ro D.-K."/>
            <person name="Ness R.W."/>
            <person name="Phillips M.A."/>
        </authorList>
    </citation>
    <scope>NUCLEOTIDE SEQUENCE [LARGE SCALE GENOMIC DNA]</scope>
    <source>
        <strain evidence="1">SAF-2024a</strain>
        <tissue evidence="1">Leaf</tissue>
    </source>
</reference>
<protein>
    <submittedName>
        <fullName evidence="1">Uncharacterized protein</fullName>
    </submittedName>
</protein>
<evidence type="ECO:0000313" key="2">
    <source>
        <dbReference type="Proteomes" id="UP001567538"/>
    </source>
</evidence>
<sequence length="87" mass="10223">MVVWFLTGTQLITNRIGRQLKGQQASKLHKPFKPALQWHLSLDNCFYEWTCERRSLNFPEVSVVAAVNGSWYEGHMEVPRLKNHRLQ</sequence>
<name>A0ABD1HN93_SALDI</name>
<accession>A0ABD1HN93</accession>
<proteinExistence type="predicted"/>
<dbReference type="EMBL" id="JBEAFC010000004">
    <property type="protein sequence ID" value="KAL1557901.1"/>
    <property type="molecule type" value="Genomic_DNA"/>
</dbReference>
<evidence type="ECO:0000313" key="1">
    <source>
        <dbReference type="EMBL" id="KAL1557901.1"/>
    </source>
</evidence>
<keyword evidence="2" id="KW-1185">Reference proteome</keyword>
<comment type="caution">
    <text evidence="1">The sequence shown here is derived from an EMBL/GenBank/DDBJ whole genome shotgun (WGS) entry which is preliminary data.</text>
</comment>
<gene>
    <name evidence="1" type="ORF">AAHA92_08434</name>
</gene>
<organism evidence="1 2">
    <name type="scientific">Salvia divinorum</name>
    <name type="common">Maria pastora</name>
    <name type="synonym">Diviner's sage</name>
    <dbReference type="NCBI Taxonomy" id="28513"/>
    <lineage>
        <taxon>Eukaryota</taxon>
        <taxon>Viridiplantae</taxon>
        <taxon>Streptophyta</taxon>
        <taxon>Embryophyta</taxon>
        <taxon>Tracheophyta</taxon>
        <taxon>Spermatophyta</taxon>
        <taxon>Magnoliopsida</taxon>
        <taxon>eudicotyledons</taxon>
        <taxon>Gunneridae</taxon>
        <taxon>Pentapetalae</taxon>
        <taxon>asterids</taxon>
        <taxon>lamiids</taxon>
        <taxon>Lamiales</taxon>
        <taxon>Lamiaceae</taxon>
        <taxon>Nepetoideae</taxon>
        <taxon>Mentheae</taxon>
        <taxon>Salviinae</taxon>
        <taxon>Salvia</taxon>
        <taxon>Salvia subgen. Calosphace</taxon>
    </lineage>
</organism>
<dbReference type="AlphaFoldDB" id="A0ABD1HN93"/>